<dbReference type="Proteomes" id="UP000321083">
    <property type="component" value="Unassembled WGS sequence"/>
</dbReference>
<sequence>MNTIPTFETNRLLLVPVSLDDVASYQKHFVNYDVNRHLSAQVPWPYPPNGVADFFKNVLLPPQGKDRWSWGIRPKDEPSEVIGCVDLWRHGTPENRGFWLGKKYWGSGYMTESVAPIMDYAFENLGFEKLLFANAVGNVRSRRIKEKTGARLLEIKPAAFVDPQYTHHEIWELTKSDWDVFRKKT</sequence>
<accession>A0A5C6M932</accession>
<dbReference type="Pfam" id="PF13302">
    <property type="entry name" value="Acetyltransf_3"/>
    <property type="match status" value="1"/>
</dbReference>
<dbReference type="SUPFAM" id="SSF55729">
    <property type="entry name" value="Acyl-CoA N-acyltransferases (Nat)"/>
    <property type="match status" value="1"/>
</dbReference>
<evidence type="ECO:0000259" key="1">
    <source>
        <dbReference type="Pfam" id="PF13302"/>
    </source>
</evidence>
<protein>
    <recommendedName>
        <fullName evidence="1">N-acetyltransferase domain-containing protein</fullName>
    </recommendedName>
</protein>
<feature type="domain" description="N-acetyltransferase" evidence="1">
    <location>
        <begin position="11"/>
        <end position="151"/>
    </location>
</feature>
<organism evidence="2 3">
    <name type="scientific">Planctomyces bekefii</name>
    <dbReference type="NCBI Taxonomy" id="1653850"/>
    <lineage>
        <taxon>Bacteria</taxon>
        <taxon>Pseudomonadati</taxon>
        <taxon>Planctomycetota</taxon>
        <taxon>Planctomycetia</taxon>
        <taxon>Planctomycetales</taxon>
        <taxon>Planctomycetaceae</taxon>
        <taxon>Planctomyces</taxon>
    </lineage>
</organism>
<keyword evidence="3" id="KW-1185">Reference proteome</keyword>
<dbReference type="InterPro" id="IPR016181">
    <property type="entry name" value="Acyl_CoA_acyltransferase"/>
</dbReference>
<dbReference type="GO" id="GO:0016747">
    <property type="term" value="F:acyltransferase activity, transferring groups other than amino-acyl groups"/>
    <property type="evidence" value="ECO:0007669"/>
    <property type="project" value="InterPro"/>
</dbReference>
<proteinExistence type="predicted"/>
<dbReference type="EMBL" id="SRHE01000247">
    <property type="protein sequence ID" value="TWW09534.1"/>
    <property type="molecule type" value="Genomic_DNA"/>
</dbReference>
<reference evidence="2 3" key="1">
    <citation type="submission" date="2019-08" db="EMBL/GenBank/DDBJ databases">
        <title>100 year-old enigma solved: identification of Planctomyces bekefii, the type genus and species of the phylum Planctomycetes.</title>
        <authorList>
            <person name="Svetlana D.N."/>
            <person name="Overmann J."/>
        </authorList>
    </citation>
    <scope>NUCLEOTIDE SEQUENCE [LARGE SCALE GENOMIC DNA]</scope>
    <source>
        <strain evidence="2">Phe10_nw2017</strain>
    </source>
</reference>
<reference evidence="2 3" key="2">
    <citation type="submission" date="2019-08" db="EMBL/GenBank/DDBJ databases">
        <authorList>
            <person name="Henke P."/>
        </authorList>
    </citation>
    <scope>NUCLEOTIDE SEQUENCE [LARGE SCALE GENOMIC DNA]</scope>
    <source>
        <strain evidence="2">Phe10_nw2017</strain>
    </source>
</reference>
<dbReference type="PANTHER" id="PTHR43792:SF16">
    <property type="entry name" value="N-ACETYLTRANSFERASE DOMAIN-CONTAINING PROTEIN"/>
    <property type="match status" value="1"/>
</dbReference>
<gene>
    <name evidence="2" type="ORF">E3A20_13400</name>
</gene>
<name>A0A5C6M932_9PLAN</name>
<evidence type="ECO:0000313" key="3">
    <source>
        <dbReference type="Proteomes" id="UP000321083"/>
    </source>
</evidence>
<dbReference type="InterPro" id="IPR051531">
    <property type="entry name" value="N-acetyltransferase"/>
</dbReference>
<evidence type="ECO:0000313" key="2">
    <source>
        <dbReference type="EMBL" id="TWW09534.1"/>
    </source>
</evidence>
<dbReference type="PANTHER" id="PTHR43792">
    <property type="entry name" value="GNAT FAMILY, PUTATIVE (AFU_ORTHOLOGUE AFUA_3G00765)-RELATED-RELATED"/>
    <property type="match status" value="1"/>
</dbReference>
<dbReference type="AlphaFoldDB" id="A0A5C6M932"/>
<dbReference type="InterPro" id="IPR000182">
    <property type="entry name" value="GNAT_dom"/>
</dbReference>
<dbReference type="Gene3D" id="3.40.630.30">
    <property type="match status" value="1"/>
</dbReference>
<comment type="caution">
    <text evidence="2">The sequence shown here is derived from an EMBL/GenBank/DDBJ whole genome shotgun (WGS) entry which is preliminary data.</text>
</comment>